<keyword evidence="1" id="KW-0732">Signal</keyword>
<name>A0A2T3L5C5_9GAMM</name>
<protein>
    <recommendedName>
        <fullName evidence="4">Outer membrane protein beta-barrel domain-containing protein</fullName>
    </recommendedName>
</protein>
<dbReference type="EMBL" id="PYOC01000008">
    <property type="protein sequence ID" value="PSV44901.1"/>
    <property type="molecule type" value="Genomic_DNA"/>
</dbReference>
<keyword evidence="3" id="KW-1185">Reference proteome</keyword>
<evidence type="ECO:0000256" key="1">
    <source>
        <dbReference type="SAM" id="SignalP"/>
    </source>
</evidence>
<dbReference type="PIRSF" id="PIRSF028680">
    <property type="entry name" value="UCP028680"/>
    <property type="match status" value="1"/>
</dbReference>
<evidence type="ECO:0000313" key="3">
    <source>
        <dbReference type="Proteomes" id="UP000241803"/>
    </source>
</evidence>
<dbReference type="Proteomes" id="UP000241803">
    <property type="component" value="Unassembled WGS sequence"/>
</dbReference>
<reference evidence="2 3" key="1">
    <citation type="submission" date="2018-03" db="EMBL/GenBank/DDBJ databases">
        <title>Whole genome sequencing of Histamine producing bacteria.</title>
        <authorList>
            <person name="Butler K."/>
        </authorList>
    </citation>
    <scope>NUCLEOTIDE SEQUENCE [LARGE SCALE GENOMIC DNA]</scope>
    <source>
        <strain evidence="2 3">ATCC 19614</strain>
    </source>
</reference>
<accession>A0A2T3L5C5</accession>
<gene>
    <name evidence="2" type="ORF">C9J47_18885</name>
</gene>
<dbReference type="AlphaFoldDB" id="A0A2T3L5C5"/>
<feature type="chain" id="PRO_5015579615" description="Outer membrane protein beta-barrel domain-containing protein" evidence="1">
    <location>
        <begin position="20"/>
        <end position="154"/>
    </location>
</feature>
<evidence type="ECO:0000313" key="2">
    <source>
        <dbReference type="EMBL" id="PSV44901.1"/>
    </source>
</evidence>
<evidence type="ECO:0008006" key="4">
    <source>
        <dbReference type="Google" id="ProtNLM"/>
    </source>
</evidence>
<sequence length="154" mass="16933">MKKLLITLALLVVALPTIAAEKNAFLGLIGDEHSSSGWFMTSQSNSIEQFDLWQIDSGYSYSLNGNLQLYLSTRLSSGNDTKSASRGMLSGVAYNLSPKVSLQSAVTSEVVERDTVYGVEITSQYDVTDKVNLRATVDYEALEQIYQLGIGFRF</sequence>
<feature type="signal peptide" evidence="1">
    <location>
        <begin position="1"/>
        <end position="19"/>
    </location>
</feature>
<dbReference type="RefSeq" id="WP_107255018.1">
    <property type="nucleotide sequence ID" value="NZ_JAKJTK010000020.1"/>
</dbReference>
<dbReference type="InterPro" id="IPR016895">
    <property type="entry name" value="UCP028680"/>
</dbReference>
<organism evidence="2 3">
    <name type="scientific">Photobacterium indicum</name>
    <dbReference type="NCBI Taxonomy" id="81447"/>
    <lineage>
        <taxon>Bacteria</taxon>
        <taxon>Pseudomonadati</taxon>
        <taxon>Pseudomonadota</taxon>
        <taxon>Gammaproteobacteria</taxon>
        <taxon>Vibrionales</taxon>
        <taxon>Vibrionaceae</taxon>
        <taxon>Photobacterium</taxon>
    </lineage>
</organism>
<proteinExistence type="predicted"/>
<comment type="caution">
    <text evidence="2">The sequence shown here is derived from an EMBL/GenBank/DDBJ whole genome shotgun (WGS) entry which is preliminary data.</text>
</comment>